<organism evidence="2 3">
    <name type="scientific">Dendryphion nanum</name>
    <dbReference type="NCBI Taxonomy" id="256645"/>
    <lineage>
        <taxon>Eukaryota</taxon>
        <taxon>Fungi</taxon>
        <taxon>Dikarya</taxon>
        <taxon>Ascomycota</taxon>
        <taxon>Pezizomycotina</taxon>
        <taxon>Dothideomycetes</taxon>
        <taxon>Pleosporomycetidae</taxon>
        <taxon>Pleosporales</taxon>
        <taxon>Torulaceae</taxon>
        <taxon>Dendryphion</taxon>
    </lineage>
</organism>
<feature type="domain" description="Gfo/Idh/MocA-like oxidoreductase N-terminal" evidence="1">
    <location>
        <begin position="8"/>
        <end position="131"/>
    </location>
</feature>
<dbReference type="PANTHER" id="PTHR42840">
    <property type="entry name" value="NAD(P)-BINDING ROSSMANN-FOLD SUPERFAMILY PROTEIN-RELATED"/>
    <property type="match status" value="1"/>
</dbReference>
<reference evidence="2" key="1">
    <citation type="journal article" date="2021" name="Nat. Commun.">
        <title>Genetic determinants of endophytism in the Arabidopsis root mycobiome.</title>
        <authorList>
            <person name="Mesny F."/>
            <person name="Miyauchi S."/>
            <person name="Thiergart T."/>
            <person name="Pickel B."/>
            <person name="Atanasova L."/>
            <person name="Karlsson M."/>
            <person name="Huettel B."/>
            <person name="Barry K.W."/>
            <person name="Haridas S."/>
            <person name="Chen C."/>
            <person name="Bauer D."/>
            <person name="Andreopoulos W."/>
            <person name="Pangilinan J."/>
            <person name="LaButti K."/>
            <person name="Riley R."/>
            <person name="Lipzen A."/>
            <person name="Clum A."/>
            <person name="Drula E."/>
            <person name="Henrissat B."/>
            <person name="Kohler A."/>
            <person name="Grigoriev I.V."/>
            <person name="Martin F.M."/>
            <person name="Hacquard S."/>
        </authorList>
    </citation>
    <scope>NUCLEOTIDE SEQUENCE</scope>
    <source>
        <strain evidence="2">MPI-CAGE-CH-0243</strain>
    </source>
</reference>
<keyword evidence="3" id="KW-1185">Reference proteome</keyword>
<gene>
    <name evidence="2" type="ORF">B0J11DRAFT_183741</name>
</gene>
<dbReference type="GO" id="GO:0005737">
    <property type="term" value="C:cytoplasm"/>
    <property type="evidence" value="ECO:0007669"/>
    <property type="project" value="TreeGrafter"/>
</dbReference>
<dbReference type="Pfam" id="PF01408">
    <property type="entry name" value="GFO_IDH_MocA"/>
    <property type="match status" value="1"/>
</dbReference>
<dbReference type="AlphaFoldDB" id="A0A9P9D5F3"/>
<dbReference type="Gene3D" id="3.30.360.10">
    <property type="entry name" value="Dihydrodipicolinate Reductase, domain 2"/>
    <property type="match status" value="1"/>
</dbReference>
<dbReference type="OrthoDB" id="64915at2759"/>
<dbReference type="GO" id="GO:0016491">
    <property type="term" value="F:oxidoreductase activity"/>
    <property type="evidence" value="ECO:0007669"/>
    <property type="project" value="TreeGrafter"/>
</dbReference>
<dbReference type="SUPFAM" id="SSF51735">
    <property type="entry name" value="NAD(P)-binding Rossmann-fold domains"/>
    <property type="match status" value="1"/>
</dbReference>
<dbReference type="GO" id="GO:0000166">
    <property type="term" value="F:nucleotide binding"/>
    <property type="evidence" value="ECO:0007669"/>
    <property type="project" value="InterPro"/>
</dbReference>
<proteinExistence type="predicted"/>
<dbReference type="FunFam" id="3.40.50.720:FF:000911">
    <property type="entry name" value="Chromosome 8, whole genome shotgun sequence"/>
    <property type="match status" value="1"/>
</dbReference>
<evidence type="ECO:0000313" key="3">
    <source>
        <dbReference type="Proteomes" id="UP000700596"/>
    </source>
</evidence>
<sequence>MAGNNRILNVGLIGCGEIAQVVHIPTLGFLSDRFQITYLCDVSADALNHCHGKIAGKPPLTTTDPAELCASPTVDVVFVINSDEYHADHAILALQNDKHVFIEKPAALNRQDLQRMKDAEVTSKGKAMVGYMRRYATAFERAVEEVGGLDNILYARVRDIIGPNSAFVSQSGTFPKRFSDFRPEDSADMAKRGDEHVRIGLKENGVEVSDVNRRFWRYLGGLGSHDLSAMREILGMPTGIHGASATLPFWNVLFKYPNFTVSYESGIDDVPRFDAHIEVYSKRKTVKVQFDTPYVKGLPIFLHIVENDSGIYKETTQRLTYEDPYTLEMRRLYEWATAGTPVKTTLEDAEKDLDVFGMILKAL</sequence>
<accession>A0A9P9D5F3</accession>
<name>A0A9P9D5F3_9PLEO</name>
<dbReference type="Proteomes" id="UP000700596">
    <property type="component" value="Unassembled WGS sequence"/>
</dbReference>
<comment type="caution">
    <text evidence="2">The sequence shown here is derived from an EMBL/GenBank/DDBJ whole genome shotgun (WGS) entry which is preliminary data.</text>
</comment>
<evidence type="ECO:0000313" key="2">
    <source>
        <dbReference type="EMBL" id="KAH7112928.1"/>
    </source>
</evidence>
<dbReference type="GO" id="GO:0006740">
    <property type="term" value="P:NADPH regeneration"/>
    <property type="evidence" value="ECO:0007669"/>
    <property type="project" value="TreeGrafter"/>
</dbReference>
<protein>
    <recommendedName>
        <fullName evidence="1">Gfo/Idh/MocA-like oxidoreductase N-terminal domain-containing protein</fullName>
    </recommendedName>
</protein>
<dbReference type="Gene3D" id="3.40.50.720">
    <property type="entry name" value="NAD(P)-binding Rossmann-like Domain"/>
    <property type="match status" value="1"/>
</dbReference>
<dbReference type="InterPro" id="IPR036291">
    <property type="entry name" value="NAD(P)-bd_dom_sf"/>
</dbReference>
<dbReference type="PANTHER" id="PTHR42840:SF7">
    <property type="entry name" value="BINDING ROSSMANN FOLD OXIDOREDUCTASE, PUTATIVE (AFU_ORTHOLOGUE AFUA_4G10190)-RELATED"/>
    <property type="match status" value="1"/>
</dbReference>
<evidence type="ECO:0000259" key="1">
    <source>
        <dbReference type="Pfam" id="PF01408"/>
    </source>
</evidence>
<dbReference type="EMBL" id="JAGMWT010000020">
    <property type="protein sequence ID" value="KAH7112928.1"/>
    <property type="molecule type" value="Genomic_DNA"/>
</dbReference>
<dbReference type="InterPro" id="IPR000683">
    <property type="entry name" value="Gfo/Idh/MocA-like_OxRdtase_N"/>
</dbReference>